<reference evidence="2 3" key="1">
    <citation type="submission" date="2016-11" db="EMBL/GenBank/DDBJ databases">
        <authorList>
            <person name="Jaros S."/>
            <person name="Januszkiewicz K."/>
            <person name="Wedrychowicz H."/>
        </authorList>
    </citation>
    <scope>NUCLEOTIDE SEQUENCE [LARGE SCALE GENOMIC DNA]</scope>
    <source>
        <strain evidence="2 3">DSM 27063</strain>
    </source>
</reference>
<feature type="region of interest" description="Disordered" evidence="1">
    <location>
        <begin position="213"/>
        <end position="235"/>
    </location>
</feature>
<dbReference type="PANTHER" id="PTHR33415">
    <property type="entry name" value="PROTEIN EMBRYO DEFECTIVE 514"/>
    <property type="match status" value="1"/>
</dbReference>
<feature type="compositionally biased region" description="Basic and acidic residues" evidence="1">
    <location>
        <begin position="226"/>
        <end position="235"/>
    </location>
</feature>
<dbReference type="Proteomes" id="UP000184050">
    <property type="component" value="Unassembled WGS sequence"/>
</dbReference>
<name>A0A1M6C920_9BACT</name>
<protein>
    <recommendedName>
        <fullName evidence="4">DUF3223 domain-containing protein</fullName>
    </recommendedName>
</protein>
<organism evidence="2 3">
    <name type="scientific">Tangfeifania diversioriginum</name>
    <dbReference type="NCBI Taxonomy" id="1168035"/>
    <lineage>
        <taxon>Bacteria</taxon>
        <taxon>Pseudomonadati</taxon>
        <taxon>Bacteroidota</taxon>
        <taxon>Bacteroidia</taxon>
        <taxon>Marinilabiliales</taxon>
        <taxon>Prolixibacteraceae</taxon>
        <taxon>Tangfeifania</taxon>
    </lineage>
</organism>
<evidence type="ECO:0000256" key="1">
    <source>
        <dbReference type="SAM" id="MobiDB-lite"/>
    </source>
</evidence>
<dbReference type="STRING" id="1168035.SAMN05444280_103182"/>
<dbReference type="EMBL" id="FQZE01000003">
    <property type="protein sequence ID" value="SHI57540.1"/>
    <property type="molecule type" value="Genomic_DNA"/>
</dbReference>
<evidence type="ECO:0000313" key="2">
    <source>
        <dbReference type="EMBL" id="SHI57540.1"/>
    </source>
</evidence>
<keyword evidence="3" id="KW-1185">Reference proteome</keyword>
<evidence type="ECO:0008006" key="4">
    <source>
        <dbReference type="Google" id="ProtNLM"/>
    </source>
</evidence>
<dbReference type="Pfam" id="PF11523">
    <property type="entry name" value="DUF3223"/>
    <property type="match status" value="1"/>
</dbReference>
<dbReference type="Gene3D" id="3.10.450.40">
    <property type="match status" value="1"/>
</dbReference>
<dbReference type="AlphaFoldDB" id="A0A1M6C920"/>
<gene>
    <name evidence="2" type="ORF">SAMN05444280_103182</name>
</gene>
<dbReference type="OrthoDB" id="892817at2"/>
<evidence type="ECO:0000313" key="3">
    <source>
        <dbReference type="Proteomes" id="UP000184050"/>
    </source>
</evidence>
<dbReference type="PANTHER" id="PTHR33415:SF12">
    <property type="entry name" value="PROTEIN EMBRYO DEFECTIVE 514"/>
    <property type="match status" value="1"/>
</dbReference>
<dbReference type="RefSeq" id="WP_073165476.1">
    <property type="nucleotide sequence ID" value="NZ_FQZE01000003.1"/>
</dbReference>
<proteinExistence type="predicted"/>
<sequence length="235" mass="27677">MKTPIIIRDKIFKYKKDALFYFKSILNSYEFGETLNAEDTADVTALLLENETRRDKIGCGIKEIRIGKVQFGTKCFQIIRYDLTIENFSYVYCINGDLKPFTKFSNACRNAIHKDLHDVKQKYFDQNSVKGKVKCQETGILSSWTELNVDHRQPNTLSIIIDRFIELHKVDLKNIEYETDKDNKSLLADKDLESKFRDYHMEKANLRIVRKENNKGRSYQGRVKNQKKDLRIDRT</sequence>
<dbReference type="InterPro" id="IPR044673">
    <property type="entry name" value="DCL-like"/>
</dbReference>
<accession>A0A1M6C920</accession>